<dbReference type="Proteomes" id="UP000243499">
    <property type="component" value="Chromosome 3"/>
</dbReference>
<name>A0A2T8KHH5_9POAL</name>
<reference evidence="1" key="1">
    <citation type="submission" date="2018-04" db="EMBL/GenBank/DDBJ databases">
        <title>WGS assembly of Panicum hallii.</title>
        <authorList>
            <person name="Lovell J."/>
            <person name="Jenkins J."/>
            <person name="Lowry D."/>
            <person name="Mamidi S."/>
            <person name="Sreedasyam A."/>
            <person name="Weng X."/>
            <person name="Barry K."/>
            <person name="Bonette J."/>
            <person name="Campitelli B."/>
            <person name="Daum C."/>
            <person name="Gordon S."/>
            <person name="Gould B."/>
            <person name="Lipzen A."/>
            <person name="Macqueen A."/>
            <person name="Palacio-Mejia J."/>
            <person name="Plott C."/>
            <person name="Shakirov E."/>
            <person name="Shu S."/>
            <person name="Yoshinaga Y."/>
            <person name="Zane M."/>
            <person name="Rokhsar D."/>
            <person name="Grimwood J."/>
            <person name="Schmutz J."/>
            <person name="Juenger T."/>
        </authorList>
    </citation>
    <scope>NUCLEOTIDE SEQUENCE [LARGE SCALE GENOMIC DNA]</scope>
    <source>
        <strain evidence="1">FIL2</strain>
    </source>
</reference>
<gene>
    <name evidence="1" type="ORF">PAHAL_3G077600</name>
</gene>
<dbReference type="Gramene" id="PVH61614">
    <property type="protein sequence ID" value="PVH61614"/>
    <property type="gene ID" value="PAHAL_3G077600"/>
</dbReference>
<proteinExistence type="predicted"/>
<sequence>MLDSQKAAQQAYESFLICIKNLNKNLSRTKIGDGCMHPQHTEATRTLGTNQLMNLGRYAWSLIHIFDHHFFYAFELNIVSFKVNGQSF</sequence>
<accession>A0A2T8KHH5</accession>
<dbReference type="AlphaFoldDB" id="A0A2T8KHH5"/>
<protein>
    <submittedName>
        <fullName evidence="1">Uncharacterized protein</fullName>
    </submittedName>
</protein>
<evidence type="ECO:0000313" key="1">
    <source>
        <dbReference type="EMBL" id="PVH61614.1"/>
    </source>
</evidence>
<dbReference type="EMBL" id="CM008048">
    <property type="protein sequence ID" value="PVH61614.1"/>
    <property type="molecule type" value="Genomic_DNA"/>
</dbReference>
<organism evidence="1">
    <name type="scientific">Panicum hallii</name>
    <dbReference type="NCBI Taxonomy" id="206008"/>
    <lineage>
        <taxon>Eukaryota</taxon>
        <taxon>Viridiplantae</taxon>
        <taxon>Streptophyta</taxon>
        <taxon>Embryophyta</taxon>
        <taxon>Tracheophyta</taxon>
        <taxon>Spermatophyta</taxon>
        <taxon>Magnoliopsida</taxon>
        <taxon>Liliopsida</taxon>
        <taxon>Poales</taxon>
        <taxon>Poaceae</taxon>
        <taxon>PACMAD clade</taxon>
        <taxon>Panicoideae</taxon>
        <taxon>Panicodae</taxon>
        <taxon>Paniceae</taxon>
        <taxon>Panicinae</taxon>
        <taxon>Panicum</taxon>
        <taxon>Panicum sect. Panicum</taxon>
    </lineage>
</organism>